<evidence type="ECO:0000259" key="2">
    <source>
        <dbReference type="Pfam" id="PF13614"/>
    </source>
</evidence>
<evidence type="ECO:0000313" key="3">
    <source>
        <dbReference type="EMBL" id="AEH81360.1"/>
    </source>
</evidence>
<dbReference type="HOGENOM" id="CLU_037612_9_0_5"/>
<name>F7XC69_SINMM</name>
<dbReference type="AlphaFoldDB" id="F7XC69"/>
<dbReference type="PATRIC" id="fig|707241.3.peg.4276"/>
<dbReference type="SUPFAM" id="SSF52540">
    <property type="entry name" value="P-loop containing nucleoside triphosphate hydrolases"/>
    <property type="match status" value="1"/>
</dbReference>
<dbReference type="RefSeq" id="WP_014531109.1">
    <property type="nucleotide sequence ID" value="NC_017327.1"/>
</dbReference>
<evidence type="ECO:0000259" key="1">
    <source>
        <dbReference type="Pfam" id="PF13411"/>
    </source>
</evidence>
<dbReference type="Proteomes" id="UP000009045">
    <property type="component" value="Plasmid pSmeSM11c"/>
</dbReference>
<accession>F7XC69</accession>
<dbReference type="InterPro" id="IPR025669">
    <property type="entry name" value="AAA_dom"/>
</dbReference>
<dbReference type="PANTHER" id="PTHR13696:SF52">
    <property type="entry name" value="PARA FAMILY PROTEIN CT_582"/>
    <property type="match status" value="1"/>
</dbReference>
<proteinExistence type="predicted"/>
<protein>
    <submittedName>
        <fullName evidence="3">Replication protein RepA</fullName>
    </submittedName>
</protein>
<dbReference type="InterPro" id="IPR050678">
    <property type="entry name" value="DNA_Partitioning_ATPase"/>
</dbReference>
<evidence type="ECO:0000313" key="4">
    <source>
        <dbReference type="Proteomes" id="UP000009045"/>
    </source>
</evidence>
<dbReference type="PANTHER" id="PTHR13696">
    <property type="entry name" value="P-LOOP CONTAINING NUCLEOSIDE TRIPHOSPHATE HYDROLASE"/>
    <property type="match status" value="1"/>
</dbReference>
<dbReference type="InterPro" id="IPR017818">
    <property type="entry name" value="Plasmid_partition_RepA"/>
</dbReference>
<gene>
    <name evidence="3" type="primary">repA5</name>
    <name evidence="3" type="ordered locus">SM11_pC0287</name>
</gene>
<organism evidence="3 4">
    <name type="scientific">Sinorhizobium meliloti (strain SM11)</name>
    <dbReference type="NCBI Taxonomy" id="707241"/>
    <lineage>
        <taxon>Bacteria</taxon>
        <taxon>Pseudomonadati</taxon>
        <taxon>Pseudomonadota</taxon>
        <taxon>Alphaproteobacteria</taxon>
        <taxon>Hyphomicrobiales</taxon>
        <taxon>Rhizobiaceae</taxon>
        <taxon>Sinorhizobium/Ensifer group</taxon>
        <taxon>Sinorhizobium</taxon>
    </lineage>
</organism>
<keyword evidence="3" id="KW-0614">Plasmid</keyword>
<feature type="domain" description="HTH merR-type" evidence="1">
    <location>
        <begin position="49"/>
        <end position="97"/>
    </location>
</feature>
<dbReference type="Pfam" id="PF13614">
    <property type="entry name" value="AAA_31"/>
    <property type="match status" value="1"/>
</dbReference>
<dbReference type="Pfam" id="PF13411">
    <property type="entry name" value="MerR_1"/>
    <property type="match status" value="1"/>
</dbReference>
<dbReference type="NCBIfam" id="TIGR03453">
    <property type="entry name" value="partition_RepA"/>
    <property type="match status" value="1"/>
</dbReference>
<dbReference type="InterPro" id="IPR027417">
    <property type="entry name" value="P-loop_NTPase"/>
</dbReference>
<reference evidence="3 4" key="1">
    <citation type="journal article" date="2011" name="J. Biotechnol.">
        <title>The complete genome sequence of the dominant Sinorhizobium meliloti field isolate SM11 extends the S. meliloti pan-genome.</title>
        <authorList>
            <person name="Schneiker-Bekel S."/>
            <person name="Wibberg D."/>
            <person name="Bekel T."/>
            <person name="Blom J."/>
            <person name="Linke B."/>
            <person name="Neuweger H."/>
            <person name="Stiens M."/>
            <person name="Vorholter F.J."/>
            <person name="Weidner S."/>
            <person name="Goesmann A."/>
            <person name="Puhler A."/>
            <person name="Schluter A."/>
        </authorList>
    </citation>
    <scope>NUCLEOTIDE SEQUENCE [LARGE SCALE GENOMIC DNA]</scope>
    <source>
        <strain evidence="3 4">SM11</strain>
        <plasmid evidence="4">pSmeSM11c</plasmid>
    </source>
</reference>
<geneLocation type="plasmid" evidence="3 4">
    <name>pSmeSM11c</name>
</geneLocation>
<dbReference type="KEGG" id="smx:SM11_pC0287"/>
<dbReference type="GO" id="GO:0006355">
    <property type="term" value="P:regulation of DNA-templated transcription"/>
    <property type="evidence" value="ECO:0007669"/>
    <property type="project" value="InterPro"/>
</dbReference>
<dbReference type="Gene3D" id="3.40.50.300">
    <property type="entry name" value="P-loop containing nucleotide triphosphate hydrolases"/>
    <property type="match status" value="1"/>
</dbReference>
<dbReference type="InterPro" id="IPR000551">
    <property type="entry name" value="MerR-type_HTH_dom"/>
</dbReference>
<feature type="domain" description="AAA" evidence="2">
    <location>
        <begin position="126"/>
        <end position="280"/>
    </location>
</feature>
<dbReference type="EMBL" id="CP001831">
    <property type="protein sequence ID" value="AEH81360.1"/>
    <property type="molecule type" value="Genomic_DNA"/>
</dbReference>
<dbReference type="GO" id="GO:0003677">
    <property type="term" value="F:DNA binding"/>
    <property type="evidence" value="ECO:0007669"/>
    <property type="project" value="InterPro"/>
</dbReference>
<sequence length="425" mass="46880">MPQTVSPPHEKERTSERIRRRAKELFDRVRASGVAIDFPFPDPMTLRSFSLGEVAEILGVSHSYLRQLSIDGLGPTPELGTAGRRSYTLRQINELRAYLASARPKDALKFYPRRREGEKLQIISVGGSASTTTAFYLVQGLALQGFRVLAVDLDRRGSFSGMFGYTASTTPVYNKSIYAALRCDDDRASIRTVIRPTHFDGLDIVPGSIELRRFEEERLRRYLSGASRNPDANSRLVSAIEEVEGNYDVVVIAGAPVRDGLGPVALEAATGVLVTVHPQLDDVASTAMSLSIFSEYVRRIEEAGKSEDYDFFKFLVTRHDPRDVAEQETIALLRGSLGDDLLTAIVWESDAIGYAGLKNRSLYELSAGAVGRSAYEQAMETLNSVNAEVMDIISEVWGRPPIYVSQASRSTTAGKAKSRSKRSRS</sequence>